<name>A0A381RCN8_9ZZZZ</name>
<evidence type="ECO:0000313" key="1">
    <source>
        <dbReference type="EMBL" id="SUZ89556.1"/>
    </source>
</evidence>
<accession>A0A381RCN8</accession>
<organism evidence="1">
    <name type="scientific">marine metagenome</name>
    <dbReference type="NCBI Taxonomy" id="408172"/>
    <lineage>
        <taxon>unclassified sequences</taxon>
        <taxon>metagenomes</taxon>
        <taxon>ecological metagenomes</taxon>
    </lineage>
</organism>
<proteinExistence type="predicted"/>
<protein>
    <submittedName>
        <fullName evidence="1">Uncharacterized protein</fullName>
    </submittedName>
</protein>
<dbReference type="AlphaFoldDB" id="A0A381RCN8"/>
<sequence length="30" mass="3523">MVLIRTPDAHIVIGYNKEGWSGMFLNIYHF</sequence>
<reference evidence="1" key="1">
    <citation type="submission" date="2018-05" db="EMBL/GenBank/DDBJ databases">
        <authorList>
            <person name="Lanie J.A."/>
            <person name="Ng W.-L."/>
            <person name="Kazmierczak K.M."/>
            <person name="Andrzejewski T.M."/>
            <person name="Davidsen T.M."/>
            <person name="Wayne K.J."/>
            <person name="Tettelin H."/>
            <person name="Glass J.I."/>
            <person name="Rusch D."/>
            <person name="Podicherti R."/>
            <person name="Tsui H.-C.T."/>
            <person name="Winkler M.E."/>
        </authorList>
    </citation>
    <scope>NUCLEOTIDE SEQUENCE</scope>
</reference>
<dbReference type="EMBL" id="UINC01001822">
    <property type="protein sequence ID" value="SUZ89556.1"/>
    <property type="molecule type" value="Genomic_DNA"/>
</dbReference>
<gene>
    <name evidence="1" type="ORF">METZ01_LOCUS42410</name>
</gene>